<dbReference type="Gene3D" id="3.30.70.100">
    <property type="match status" value="1"/>
</dbReference>
<keyword evidence="4" id="KW-1185">Reference proteome</keyword>
<evidence type="ECO:0000259" key="2">
    <source>
        <dbReference type="PROSITE" id="PS50846"/>
    </source>
</evidence>
<dbReference type="InterPro" id="IPR036163">
    <property type="entry name" value="HMA_dom_sf"/>
</dbReference>
<dbReference type="Proteomes" id="UP000598971">
    <property type="component" value="Unassembled WGS sequence"/>
</dbReference>
<accession>A0A8J8FCI4</accession>
<comment type="caution">
    <text evidence="3">The sequence shown here is derived from an EMBL/GenBank/DDBJ whole genome shotgun (WGS) entry which is preliminary data.</text>
</comment>
<evidence type="ECO:0000313" key="3">
    <source>
        <dbReference type="EMBL" id="NNV54972.1"/>
    </source>
</evidence>
<protein>
    <recommendedName>
        <fullName evidence="2">HMA domain-containing protein</fullName>
    </recommendedName>
</protein>
<feature type="signal peptide" evidence="1">
    <location>
        <begin position="1"/>
        <end position="21"/>
    </location>
</feature>
<evidence type="ECO:0000313" key="4">
    <source>
        <dbReference type="Proteomes" id="UP000598971"/>
    </source>
</evidence>
<dbReference type="InterPro" id="IPR006121">
    <property type="entry name" value="HMA_dom"/>
</dbReference>
<feature type="domain" description="HMA" evidence="2">
    <location>
        <begin position="24"/>
        <end position="91"/>
    </location>
</feature>
<dbReference type="AlphaFoldDB" id="A0A8J8FCI4"/>
<dbReference type="SUPFAM" id="SSF55008">
    <property type="entry name" value="HMA, heavy metal-associated domain"/>
    <property type="match status" value="1"/>
</dbReference>
<sequence length="176" mass="19541">MCMKNIWLAVLLLACSLQPKAQVTKATLTPGGITCSMCSKTIYEALKKMPVIESVKTNFKDESYAIVFKKDATIDFDDINKTIVEAGYYITRLKVAMQFNNVAIKNDAKVNTAGLELHFVNVQDQVLNGEKVVTLLDKHFETEKEFKKYAALPCMNNGVSSTCSTISGTKVYHVTL</sequence>
<dbReference type="PROSITE" id="PS51257">
    <property type="entry name" value="PROKAR_LIPOPROTEIN"/>
    <property type="match status" value="1"/>
</dbReference>
<dbReference type="EMBL" id="WHPF01000004">
    <property type="protein sequence ID" value="NNV54972.1"/>
    <property type="molecule type" value="Genomic_DNA"/>
</dbReference>
<keyword evidence="1" id="KW-0732">Signal</keyword>
<dbReference type="Pfam" id="PF00403">
    <property type="entry name" value="HMA"/>
    <property type="match status" value="1"/>
</dbReference>
<dbReference type="PROSITE" id="PS50846">
    <property type="entry name" value="HMA_2"/>
    <property type="match status" value="1"/>
</dbReference>
<organism evidence="3 4">
    <name type="scientific">Limnovirga soli</name>
    <dbReference type="NCBI Taxonomy" id="2656915"/>
    <lineage>
        <taxon>Bacteria</taxon>
        <taxon>Pseudomonadati</taxon>
        <taxon>Bacteroidota</taxon>
        <taxon>Chitinophagia</taxon>
        <taxon>Chitinophagales</taxon>
        <taxon>Chitinophagaceae</taxon>
        <taxon>Limnovirga</taxon>
    </lineage>
</organism>
<reference evidence="3" key="1">
    <citation type="submission" date="2019-10" db="EMBL/GenBank/DDBJ databases">
        <title>Draft genome sequence of Panacibacter sp. KCS-6.</title>
        <authorList>
            <person name="Yim K.J."/>
        </authorList>
    </citation>
    <scope>NUCLEOTIDE SEQUENCE</scope>
    <source>
        <strain evidence="3">KCS-6</strain>
    </source>
</reference>
<gene>
    <name evidence="3" type="ORF">GD597_05830</name>
</gene>
<dbReference type="CDD" id="cd00371">
    <property type="entry name" value="HMA"/>
    <property type="match status" value="1"/>
</dbReference>
<proteinExistence type="predicted"/>
<dbReference type="GO" id="GO:0046872">
    <property type="term" value="F:metal ion binding"/>
    <property type="evidence" value="ECO:0007669"/>
    <property type="project" value="InterPro"/>
</dbReference>
<name>A0A8J8FCI4_9BACT</name>
<evidence type="ECO:0000256" key="1">
    <source>
        <dbReference type="SAM" id="SignalP"/>
    </source>
</evidence>
<feature type="chain" id="PRO_5035235797" description="HMA domain-containing protein" evidence="1">
    <location>
        <begin position="22"/>
        <end position="176"/>
    </location>
</feature>